<proteinExistence type="predicted"/>
<dbReference type="CDD" id="cd00267">
    <property type="entry name" value="ABC_ATPase"/>
    <property type="match status" value="1"/>
</dbReference>
<dbReference type="eggNOG" id="COG3593">
    <property type="taxonomic scope" value="Bacteria"/>
</dbReference>
<dbReference type="HOGENOM" id="CLU_013849_0_0_10"/>
<dbReference type="Proteomes" id="UP000004913">
    <property type="component" value="Unassembled WGS sequence"/>
</dbReference>
<dbReference type="STRING" id="742766.HMPREF9455_00810"/>
<evidence type="ECO:0000313" key="3">
    <source>
        <dbReference type="Proteomes" id="UP000004913"/>
    </source>
</evidence>
<comment type="caution">
    <text evidence="2">The sequence shown here is derived from an EMBL/GenBank/DDBJ whole genome shotgun (WGS) entry which is preliminary data.</text>
</comment>
<feature type="domain" description="Endonuclease GajA/Old nuclease/RecF-like AAA" evidence="1">
    <location>
        <begin position="65"/>
        <end position="566"/>
    </location>
</feature>
<dbReference type="InterPro" id="IPR041685">
    <property type="entry name" value="AAA_GajA/Old/RecF-like"/>
</dbReference>
<protein>
    <recommendedName>
        <fullName evidence="1">Endonuclease GajA/Old nuclease/RecF-like AAA domain-containing protein</fullName>
    </recommendedName>
</protein>
<dbReference type="SUPFAM" id="SSF52540">
    <property type="entry name" value="P-loop containing nucleoside triphosphate hydrolases"/>
    <property type="match status" value="1"/>
</dbReference>
<keyword evidence="3" id="KW-1185">Reference proteome</keyword>
<dbReference type="OrthoDB" id="997844at2"/>
<dbReference type="Gene3D" id="3.40.50.300">
    <property type="entry name" value="P-loop containing nucleotide triphosphate hydrolases"/>
    <property type="match status" value="1"/>
</dbReference>
<dbReference type="EMBL" id="ADLV01000015">
    <property type="protein sequence ID" value="EGK02560.1"/>
    <property type="molecule type" value="Genomic_DNA"/>
</dbReference>
<dbReference type="InterPro" id="IPR027417">
    <property type="entry name" value="P-loop_NTPase"/>
</dbReference>
<dbReference type="RefSeq" id="WP_006798325.1">
    <property type="nucleotide sequence ID" value="NZ_GL891980.1"/>
</dbReference>
<dbReference type="AlphaFoldDB" id="F5IVB0"/>
<dbReference type="Pfam" id="PF13175">
    <property type="entry name" value="AAA_15"/>
    <property type="match status" value="1"/>
</dbReference>
<reference evidence="2 3" key="1">
    <citation type="submission" date="2011-04" db="EMBL/GenBank/DDBJ databases">
        <title>The Genome Sequence of Dysgonomonas gadei ATCC BAA-286.</title>
        <authorList>
            <consortium name="The Broad Institute Genome Sequencing Platform"/>
            <person name="Earl A."/>
            <person name="Ward D."/>
            <person name="Feldgarden M."/>
            <person name="Gevers D."/>
            <person name="Pudlo N."/>
            <person name="Martens E."/>
            <person name="Allen-Vercoe E."/>
            <person name="Young S.K."/>
            <person name="Zeng Q."/>
            <person name="Gargeya S."/>
            <person name="Fitzgerald M."/>
            <person name="Haas B."/>
            <person name="Abouelleil A."/>
            <person name="Alvarado L."/>
            <person name="Arachchi H.M."/>
            <person name="Berlin A."/>
            <person name="Brown A."/>
            <person name="Chapman S.B."/>
            <person name="Chen Z."/>
            <person name="Dunbar C."/>
            <person name="Freedman E."/>
            <person name="Gearin G."/>
            <person name="Gellesch M."/>
            <person name="Goldberg J."/>
            <person name="Griggs A."/>
            <person name="Gujja S."/>
            <person name="Heiman D."/>
            <person name="Howarth C."/>
            <person name="Larson L."/>
            <person name="Lui A."/>
            <person name="MacDonald P.J.P."/>
            <person name="Mehta T."/>
            <person name="Montmayeur A."/>
            <person name="Murphy C."/>
            <person name="Neiman D."/>
            <person name="Pearson M."/>
            <person name="Priest M."/>
            <person name="Roberts A."/>
            <person name="Saif S."/>
            <person name="Shea T."/>
            <person name="Shenoy N."/>
            <person name="Sisk P."/>
            <person name="Stolte C."/>
            <person name="Sykes S."/>
            <person name="Yandava C."/>
            <person name="Wortman J."/>
            <person name="Nusbaum C."/>
            <person name="Birren B."/>
        </authorList>
    </citation>
    <scope>NUCLEOTIDE SEQUENCE [LARGE SCALE GENOMIC DNA]</scope>
    <source>
        <strain evidence="2 3">ATCC BAA-286</strain>
    </source>
</reference>
<evidence type="ECO:0000313" key="2">
    <source>
        <dbReference type="EMBL" id="EGK02560.1"/>
    </source>
</evidence>
<gene>
    <name evidence="2" type="ORF">HMPREF9455_00810</name>
</gene>
<organism evidence="2 3">
    <name type="scientific">Dysgonomonas gadei ATCC BAA-286</name>
    <dbReference type="NCBI Taxonomy" id="742766"/>
    <lineage>
        <taxon>Bacteria</taxon>
        <taxon>Pseudomonadati</taxon>
        <taxon>Bacteroidota</taxon>
        <taxon>Bacteroidia</taxon>
        <taxon>Bacteroidales</taxon>
        <taxon>Dysgonomonadaceae</taxon>
        <taxon>Dysgonomonas</taxon>
    </lineage>
</organism>
<name>F5IVB0_9BACT</name>
<sequence length="698" mass="81935">MKIIGVQILEGTNPSIRRSLELGWYPLIKCKNDIKLNDKDIPVLDEDSCPDEYYKINKELPSISVSAVVGKNGSGKSSLLEIIYRILNNFSVILLAPMQKNDDVEVLYTGGLEARLFFELDGQLKYIYNHNSVVNYYEVVDWKSKEVVIANLSQTKRNDILRGFFYTIAVNYSLYALNSADYDPIISRQEEQVKSGQWLNYMFHKNDGYYIPIVLTPYRNNGEIKINNENHLALQRLSVFSLLFQSQDKNFIEGYDPIELHYRYIENYKENKTESFRRDLKNNYPVLTDSIDLLIRHFEWEWGNMIQEELGYDLADYSDSRNDTIVFFLAYKSIKIWLTYPSFREKINLEALLSSAENMKKGGDREVQMVRTEGMESWIKKESPKIKNIIGELYKEKSHITMKIHQCINYIRNGRYKDDNLHSISYNELIGEKKHKTYDDVFLLLPPAFFQIDLKLRKKVRSQQPNSNSKPDVITLQTMSSGERQLLYSMSYIFYHIKNIASVQEDGKRVGYHHINLIFDEAELYYHPEFQRVFVKRLLDNLALCNIDQRVIRSINIIIVTHSPFLLSDIPETNILFLGDEEQEANQKTFGANIYDLLKSGFFMESAIGGFAEQKLNDLMDIYYSKDTEKQKKEFNAKYDELKFTAEHIADAYLSKSFLFMFHEMEHKFKPDNSNSRMEEELRNMEAKIEILRKNLKK</sequence>
<evidence type="ECO:0000259" key="1">
    <source>
        <dbReference type="Pfam" id="PF13175"/>
    </source>
</evidence>
<accession>F5IVB0</accession>